<sequence>MNEDALRLIEAALAEDIGEGDVTSTYFVPEGRQVRGFIIAREDGVLAGVELAMEVFRQVDEATDVRPMLGDGARVTQGAHVLEVQGPARSVLTAERTALNFLQRLSGVATATARYVKAVDGTRTRILDTRKTTPGWRLLEKAAVVSGGGTNHRMGLYDRVMVKDNHLVAEHDLDSLQAAIRKVKAEKPGVEVELEADRLEQVEGFLSLEGVDHILLDNMTRAELLKAVELRGDRSFPKLEASGGVNLETVAAIAETGVDFISVGAITHSVKALDLGLDFVPLSE</sequence>
<dbReference type="EC" id="2.4.2.19" evidence="4"/>
<dbReference type="PANTHER" id="PTHR32179">
    <property type="entry name" value="NICOTINATE-NUCLEOTIDE PYROPHOSPHORYLASE [CARBOXYLATING]"/>
    <property type="match status" value="1"/>
</dbReference>
<evidence type="ECO:0000259" key="11">
    <source>
        <dbReference type="Pfam" id="PF02749"/>
    </source>
</evidence>
<evidence type="ECO:0000256" key="2">
    <source>
        <dbReference type="ARBA" id="ARBA00004893"/>
    </source>
</evidence>
<evidence type="ECO:0000259" key="10">
    <source>
        <dbReference type="Pfam" id="PF01729"/>
    </source>
</evidence>
<dbReference type="InterPro" id="IPR004393">
    <property type="entry name" value="NadC"/>
</dbReference>
<comment type="caution">
    <text evidence="12">The sequence shown here is derived from an EMBL/GenBank/DDBJ whole genome shotgun (WGS) entry which is preliminary data.</text>
</comment>
<reference evidence="12 13" key="1">
    <citation type="submission" date="2024-02" db="EMBL/GenBank/DDBJ databases">
        <title>Haloferula sargassicola NBRC 104335.</title>
        <authorList>
            <person name="Ichikawa N."/>
            <person name="Katano-Makiyama Y."/>
            <person name="Hidaka K."/>
        </authorList>
    </citation>
    <scope>NUCLEOTIDE SEQUENCE [LARGE SCALE GENOMIC DNA]</scope>
    <source>
        <strain evidence="12 13">NBRC 104335</strain>
    </source>
</reference>
<dbReference type="CDD" id="cd01572">
    <property type="entry name" value="QPRTase"/>
    <property type="match status" value="1"/>
</dbReference>
<evidence type="ECO:0000256" key="1">
    <source>
        <dbReference type="ARBA" id="ARBA00003237"/>
    </source>
</evidence>
<dbReference type="Gene3D" id="3.90.1170.20">
    <property type="entry name" value="Quinolinate phosphoribosyl transferase, N-terminal domain"/>
    <property type="match status" value="1"/>
</dbReference>
<dbReference type="PANTHER" id="PTHR32179:SF3">
    <property type="entry name" value="NICOTINATE-NUCLEOTIDE PYROPHOSPHORYLASE [CARBOXYLATING]"/>
    <property type="match status" value="1"/>
</dbReference>
<name>A0ABP9UWS8_9BACT</name>
<dbReference type="EMBL" id="BAABRI010000024">
    <property type="protein sequence ID" value="GAA5484323.1"/>
    <property type="molecule type" value="Genomic_DNA"/>
</dbReference>
<dbReference type="RefSeq" id="WP_353568419.1">
    <property type="nucleotide sequence ID" value="NZ_BAABRI010000024.1"/>
</dbReference>
<organism evidence="12 13">
    <name type="scientific">Haloferula sargassicola</name>
    <dbReference type="NCBI Taxonomy" id="490096"/>
    <lineage>
        <taxon>Bacteria</taxon>
        <taxon>Pseudomonadati</taxon>
        <taxon>Verrucomicrobiota</taxon>
        <taxon>Verrucomicrobiia</taxon>
        <taxon>Verrucomicrobiales</taxon>
        <taxon>Verrucomicrobiaceae</taxon>
        <taxon>Haloferula</taxon>
    </lineage>
</organism>
<comment type="similarity">
    <text evidence="3 9">Belongs to the NadC/ModD family.</text>
</comment>
<evidence type="ECO:0000256" key="4">
    <source>
        <dbReference type="ARBA" id="ARBA00011944"/>
    </source>
</evidence>
<comment type="function">
    <text evidence="1">Involved in the catabolism of quinolinic acid (QA).</text>
</comment>
<dbReference type="Proteomes" id="UP001476282">
    <property type="component" value="Unassembled WGS sequence"/>
</dbReference>
<evidence type="ECO:0000256" key="6">
    <source>
        <dbReference type="ARBA" id="ARBA00022676"/>
    </source>
</evidence>
<dbReference type="SUPFAM" id="SSF51690">
    <property type="entry name" value="Nicotinate/Quinolinate PRTase C-terminal domain-like"/>
    <property type="match status" value="1"/>
</dbReference>
<dbReference type="Gene3D" id="3.20.20.70">
    <property type="entry name" value="Aldolase class I"/>
    <property type="match status" value="1"/>
</dbReference>
<keyword evidence="5" id="KW-0662">Pyridine nucleotide biosynthesis</keyword>
<protein>
    <recommendedName>
        <fullName evidence="4">nicotinate-nucleotide diphosphorylase (carboxylating)</fullName>
        <ecNumber evidence="4">2.4.2.19</ecNumber>
    </recommendedName>
    <alternativeName>
        <fullName evidence="8">Quinolinate phosphoribosyltransferase [decarboxylating]</fullName>
    </alternativeName>
</protein>
<comment type="pathway">
    <text evidence="2">Cofactor biosynthesis; NAD(+) biosynthesis; nicotinate D-ribonucleotide from quinolinate: step 1/1.</text>
</comment>
<evidence type="ECO:0000256" key="9">
    <source>
        <dbReference type="PIRNR" id="PIRNR006250"/>
    </source>
</evidence>
<feature type="domain" description="Quinolinate phosphoribosyl transferase C-terminal" evidence="10">
    <location>
        <begin position="108"/>
        <end position="278"/>
    </location>
</feature>
<evidence type="ECO:0000313" key="13">
    <source>
        <dbReference type="Proteomes" id="UP001476282"/>
    </source>
</evidence>
<dbReference type="InterPro" id="IPR022412">
    <property type="entry name" value="Quinolinate_PRibosylTrfase_N"/>
</dbReference>
<proteinExistence type="inferred from homology"/>
<keyword evidence="13" id="KW-1185">Reference proteome</keyword>
<dbReference type="SUPFAM" id="SSF54675">
    <property type="entry name" value="Nicotinate/Quinolinate PRTase N-terminal domain-like"/>
    <property type="match status" value="1"/>
</dbReference>
<evidence type="ECO:0000256" key="3">
    <source>
        <dbReference type="ARBA" id="ARBA00009400"/>
    </source>
</evidence>
<gene>
    <name evidence="12" type="primary">nadC</name>
    <name evidence="12" type="ORF">Hsar01_03566</name>
</gene>
<dbReference type="InterPro" id="IPR002638">
    <property type="entry name" value="Quinolinate_PRibosylTrfase_C"/>
</dbReference>
<dbReference type="Pfam" id="PF02749">
    <property type="entry name" value="QRPTase_N"/>
    <property type="match status" value="1"/>
</dbReference>
<accession>A0ABP9UWS8</accession>
<evidence type="ECO:0000256" key="7">
    <source>
        <dbReference type="ARBA" id="ARBA00022679"/>
    </source>
</evidence>
<evidence type="ECO:0000313" key="12">
    <source>
        <dbReference type="EMBL" id="GAA5484323.1"/>
    </source>
</evidence>
<keyword evidence="7 9" id="KW-0808">Transferase</keyword>
<dbReference type="Pfam" id="PF01729">
    <property type="entry name" value="QRPTase_C"/>
    <property type="match status" value="1"/>
</dbReference>
<dbReference type="InterPro" id="IPR036068">
    <property type="entry name" value="Nicotinate_pribotase-like_C"/>
</dbReference>
<evidence type="ECO:0000256" key="5">
    <source>
        <dbReference type="ARBA" id="ARBA00022642"/>
    </source>
</evidence>
<keyword evidence="6 9" id="KW-0328">Glycosyltransferase</keyword>
<evidence type="ECO:0000256" key="8">
    <source>
        <dbReference type="ARBA" id="ARBA00033102"/>
    </source>
</evidence>
<dbReference type="InterPro" id="IPR027277">
    <property type="entry name" value="NadC/ModD"/>
</dbReference>
<dbReference type="InterPro" id="IPR037128">
    <property type="entry name" value="Quinolinate_PRibosylTase_N_sf"/>
</dbReference>
<dbReference type="InterPro" id="IPR013785">
    <property type="entry name" value="Aldolase_TIM"/>
</dbReference>
<dbReference type="NCBIfam" id="TIGR00078">
    <property type="entry name" value="nadC"/>
    <property type="match status" value="1"/>
</dbReference>
<dbReference type="PIRSF" id="PIRSF006250">
    <property type="entry name" value="NadC_ModD"/>
    <property type="match status" value="1"/>
</dbReference>
<feature type="domain" description="Quinolinate phosphoribosyl transferase N-terminal" evidence="11">
    <location>
        <begin position="21"/>
        <end position="106"/>
    </location>
</feature>